<accession>G8C3M4</accession>
<feature type="transmembrane region" description="Helical" evidence="1">
    <location>
        <begin position="21"/>
        <end position="41"/>
    </location>
</feature>
<evidence type="ECO:0000256" key="1">
    <source>
        <dbReference type="SAM" id="Phobius"/>
    </source>
</evidence>
<protein>
    <submittedName>
        <fullName evidence="2">Uncharacterized protein</fullName>
    </submittedName>
</protein>
<dbReference type="AlphaFoldDB" id="G8C3M4"/>
<evidence type="ECO:0000313" key="2">
    <source>
        <dbReference type="EMBL" id="CCE66922.1"/>
    </source>
</evidence>
<keyword evidence="1" id="KW-0812">Transmembrane</keyword>
<proteinExistence type="predicted"/>
<dbReference type="EMBL" id="HE613254">
    <property type="protein sequence ID" value="CCE66922.1"/>
    <property type="molecule type" value="Genomic_DNA"/>
</dbReference>
<reference evidence="2" key="1">
    <citation type="submission" date="2011-11" db="EMBL/GenBank/DDBJ databases">
        <title>Complete genome sequence of Candidatus Mycoplasma haemominutum.</title>
        <authorList>
            <person name="Barker E.N."/>
            <person name="Darby A.C."/>
            <person name="Helps C.R."/>
            <person name="Peters I.R."/>
            <person name="Hughes M.A."/>
            <person name="Radford A.D."/>
            <person name="Novacco M."/>
            <person name="Boretti F."/>
            <person name="Hofmann-Lehmann R."/>
            <person name="Tasker S."/>
        </authorList>
    </citation>
    <scope>NUCLEOTIDE SEQUENCE</scope>
    <source>
        <strain evidence="2">Birmingham 1</strain>
    </source>
</reference>
<name>G8C3M4_9MOLU</name>
<dbReference type="HOGENOM" id="CLU_1249496_0_0_14"/>
<keyword evidence="1" id="KW-0472">Membrane</keyword>
<dbReference type="RefSeq" id="WP_015511787.1">
    <property type="nucleotide sequence ID" value="NC_021007.1"/>
</dbReference>
<dbReference type="PATRIC" id="fig|1116213.3.peg.436"/>
<gene>
    <name evidence="2" type="ORF">MHM_04040</name>
</gene>
<organism evidence="2">
    <name type="scientific">Candidatus Mycoplasma haematominutum 'Birmingham 1'</name>
    <dbReference type="NCBI Taxonomy" id="1116213"/>
    <lineage>
        <taxon>Bacteria</taxon>
        <taxon>Bacillati</taxon>
        <taxon>Mycoplasmatota</taxon>
        <taxon>Mollicutes</taxon>
        <taxon>Mycoplasmataceae</taxon>
        <taxon>Mycoplasma</taxon>
    </lineage>
</organism>
<feature type="transmembrane region" description="Helical" evidence="1">
    <location>
        <begin position="90"/>
        <end position="112"/>
    </location>
</feature>
<keyword evidence="1" id="KW-1133">Transmembrane helix</keyword>
<sequence>MRYISLLRMESTAQSKSYLSLGILLSPIFLPFLGCFSIYSWRHRRGYKGPEEYTARYSFFKRVYWIISQYSRQENHLRMGDYLTPKHNLIVFYSPTLKLELLSISFLLSAAYKSNFQKGRSFKFCILTNSRPRWLFLLSSLEILYKIPSTRYLKESIYPLVCFTDSIDKLRKFTLESYKTVIFFRVESSYTWWKGTKREFQAIGSLNTRERLGNSAQIELKLDKIVELLS</sequence>
<dbReference type="KEGG" id="mhb:MHM_04040"/>
<reference evidence="2" key="2">
    <citation type="submission" date="2011-11" db="EMBL/GenBank/DDBJ databases">
        <authorList>
            <person name="Barker E."/>
        </authorList>
    </citation>
    <scope>NUCLEOTIDE SEQUENCE</scope>
    <source>
        <strain evidence="2">Birmingham 1</strain>
    </source>
</reference>